<evidence type="ECO:0000256" key="2">
    <source>
        <dbReference type="SAM" id="MobiDB-lite"/>
    </source>
</evidence>
<feature type="compositionally biased region" description="Polar residues" evidence="2">
    <location>
        <begin position="21"/>
        <end position="43"/>
    </location>
</feature>
<feature type="region of interest" description="Disordered" evidence="2">
    <location>
        <begin position="21"/>
        <end position="44"/>
    </location>
</feature>
<sequence length="168" mass="19670">MRSKSPLVSPQNYHITTNLLTPTQKHHVSQLSTGQNNSNSPQTDFRLKKREFQLSTPNQGLDKQKLISTANNYYHPNSIQRIQTSESPAKILFKTGYEQQQEIKRLTQENLNLKDLVKKQEDQLKQLFELENILEQNKQLQEKIEKLEKENSILRQAEEQANKNKDDQ</sequence>
<gene>
    <name evidence="3" type="ORF">POCTA_138.1.T0200212</name>
</gene>
<dbReference type="EMBL" id="CAJJDP010000020">
    <property type="protein sequence ID" value="CAD8147811.1"/>
    <property type="molecule type" value="Genomic_DNA"/>
</dbReference>
<keyword evidence="1" id="KW-0175">Coiled coil</keyword>
<protein>
    <submittedName>
        <fullName evidence="3">Uncharacterized protein</fullName>
    </submittedName>
</protein>
<dbReference type="AlphaFoldDB" id="A0A8S1T1X6"/>
<feature type="coiled-coil region" evidence="1">
    <location>
        <begin position="103"/>
        <end position="167"/>
    </location>
</feature>
<accession>A0A8S1T1X6</accession>
<evidence type="ECO:0000313" key="3">
    <source>
        <dbReference type="EMBL" id="CAD8147811.1"/>
    </source>
</evidence>
<evidence type="ECO:0000256" key="1">
    <source>
        <dbReference type="SAM" id="Coils"/>
    </source>
</evidence>
<proteinExistence type="predicted"/>
<keyword evidence="4" id="KW-1185">Reference proteome</keyword>
<dbReference type="OMA" id="PQTDFRL"/>
<dbReference type="OrthoDB" id="304999at2759"/>
<name>A0A8S1T1X6_PAROT</name>
<reference evidence="3" key="1">
    <citation type="submission" date="2021-01" db="EMBL/GenBank/DDBJ databases">
        <authorList>
            <consortium name="Genoscope - CEA"/>
            <person name="William W."/>
        </authorList>
    </citation>
    <scope>NUCLEOTIDE SEQUENCE</scope>
</reference>
<evidence type="ECO:0000313" key="4">
    <source>
        <dbReference type="Proteomes" id="UP000683925"/>
    </source>
</evidence>
<organism evidence="3 4">
    <name type="scientific">Paramecium octaurelia</name>
    <dbReference type="NCBI Taxonomy" id="43137"/>
    <lineage>
        <taxon>Eukaryota</taxon>
        <taxon>Sar</taxon>
        <taxon>Alveolata</taxon>
        <taxon>Ciliophora</taxon>
        <taxon>Intramacronucleata</taxon>
        <taxon>Oligohymenophorea</taxon>
        <taxon>Peniculida</taxon>
        <taxon>Parameciidae</taxon>
        <taxon>Paramecium</taxon>
    </lineage>
</organism>
<comment type="caution">
    <text evidence="3">The sequence shown here is derived from an EMBL/GenBank/DDBJ whole genome shotgun (WGS) entry which is preliminary data.</text>
</comment>
<dbReference type="Proteomes" id="UP000683925">
    <property type="component" value="Unassembled WGS sequence"/>
</dbReference>